<comment type="caution">
    <text evidence="11">The sequence shown here is derived from an EMBL/GenBank/DDBJ whole genome shotgun (WGS) entry which is preliminary data.</text>
</comment>
<evidence type="ECO:0000256" key="7">
    <source>
        <dbReference type="ARBA" id="ARBA00022989"/>
    </source>
</evidence>
<keyword evidence="9" id="KW-0046">Antibiotic resistance</keyword>
<feature type="transmembrane region" description="Helical" evidence="10">
    <location>
        <begin position="321"/>
        <end position="344"/>
    </location>
</feature>
<accession>A0A0L6ZAI6</accession>
<feature type="transmembrane region" description="Helical" evidence="10">
    <location>
        <begin position="172"/>
        <end position="191"/>
    </location>
</feature>
<feature type="transmembrane region" description="Helical" evidence="10">
    <location>
        <begin position="101"/>
        <end position="123"/>
    </location>
</feature>
<dbReference type="Proteomes" id="UP000037043">
    <property type="component" value="Unassembled WGS sequence"/>
</dbReference>
<comment type="similarity">
    <text evidence="2">Belongs to the multi antimicrobial extrusion (MATE) (TC 2.A.66.1) family. MepA subfamily.</text>
</comment>
<gene>
    <name evidence="11" type="primary">mepA_4</name>
    <name evidence="11" type="ORF">CLHOM_15500</name>
</gene>
<dbReference type="InterPro" id="IPR051327">
    <property type="entry name" value="MATE_MepA_subfamily"/>
</dbReference>
<dbReference type="EMBL" id="LHUR01000021">
    <property type="protein sequence ID" value="KOA19985.1"/>
    <property type="molecule type" value="Genomic_DNA"/>
</dbReference>
<comment type="subcellular location">
    <subcellularLocation>
        <location evidence="1">Cell membrane</location>
        <topology evidence="1">Multi-pass membrane protein</topology>
    </subcellularLocation>
</comment>
<keyword evidence="7 10" id="KW-1133">Transmembrane helix</keyword>
<evidence type="ECO:0000256" key="6">
    <source>
        <dbReference type="ARBA" id="ARBA00022692"/>
    </source>
</evidence>
<evidence type="ECO:0000256" key="2">
    <source>
        <dbReference type="ARBA" id="ARBA00008417"/>
    </source>
</evidence>
<organism evidence="11 12">
    <name type="scientific">Clostridium homopropionicum DSM 5847</name>
    <dbReference type="NCBI Taxonomy" id="1121318"/>
    <lineage>
        <taxon>Bacteria</taxon>
        <taxon>Bacillati</taxon>
        <taxon>Bacillota</taxon>
        <taxon>Clostridia</taxon>
        <taxon>Eubacteriales</taxon>
        <taxon>Clostridiaceae</taxon>
        <taxon>Clostridium</taxon>
    </lineage>
</organism>
<reference evidence="12" key="1">
    <citation type="submission" date="2015-08" db="EMBL/GenBank/DDBJ databases">
        <title>Genome sequence of the strict anaerobe Clostridium homopropionicum LuHBu1 (DSM 5847T).</title>
        <authorList>
            <person name="Poehlein A."/>
            <person name="Beck M."/>
            <person name="Schiel-Bengelsdorf B."/>
            <person name="Bengelsdorf F.R."/>
            <person name="Daniel R."/>
            <person name="Duerre P."/>
        </authorList>
    </citation>
    <scope>NUCLEOTIDE SEQUENCE [LARGE SCALE GENOMIC DNA]</scope>
    <source>
        <strain evidence="12">DSM 5847</strain>
    </source>
</reference>
<dbReference type="PATRIC" id="fig|1121318.3.peg.1559"/>
<dbReference type="RefSeq" id="WP_052221114.1">
    <property type="nucleotide sequence ID" value="NZ_LHUR01000021.1"/>
</dbReference>
<feature type="transmembrane region" description="Helical" evidence="10">
    <location>
        <begin position="239"/>
        <end position="265"/>
    </location>
</feature>
<evidence type="ECO:0000256" key="8">
    <source>
        <dbReference type="ARBA" id="ARBA00023136"/>
    </source>
</evidence>
<keyword evidence="5" id="KW-1003">Cell membrane</keyword>
<dbReference type="NCBIfam" id="TIGR00797">
    <property type="entry name" value="matE"/>
    <property type="match status" value="1"/>
</dbReference>
<keyword evidence="4" id="KW-0813">Transport</keyword>
<dbReference type="GO" id="GO:0042910">
    <property type="term" value="F:xenobiotic transmembrane transporter activity"/>
    <property type="evidence" value="ECO:0007669"/>
    <property type="project" value="InterPro"/>
</dbReference>
<dbReference type="GO" id="GO:0015297">
    <property type="term" value="F:antiporter activity"/>
    <property type="evidence" value="ECO:0007669"/>
    <property type="project" value="InterPro"/>
</dbReference>
<dbReference type="InterPro" id="IPR045070">
    <property type="entry name" value="MATE_MepA-like"/>
</dbReference>
<dbReference type="STRING" id="36844.SAMN04488501_11224"/>
<evidence type="ECO:0000256" key="1">
    <source>
        <dbReference type="ARBA" id="ARBA00004651"/>
    </source>
</evidence>
<evidence type="ECO:0000256" key="9">
    <source>
        <dbReference type="ARBA" id="ARBA00023251"/>
    </source>
</evidence>
<dbReference type="InterPro" id="IPR002528">
    <property type="entry name" value="MATE_fam"/>
</dbReference>
<evidence type="ECO:0000256" key="5">
    <source>
        <dbReference type="ARBA" id="ARBA00022475"/>
    </source>
</evidence>
<feature type="transmembrane region" description="Helical" evidence="10">
    <location>
        <begin position="397"/>
        <end position="417"/>
    </location>
</feature>
<keyword evidence="6 10" id="KW-0812">Transmembrane</keyword>
<dbReference type="GO" id="GO:0046677">
    <property type="term" value="P:response to antibiotic"/>
    <property type="evidence" value="ECO:0007669"/>
    <property type="project" value="UniProtKB-KW"/>
</dbReference>
<dbReference type="PIRSF" id="PIRSF006603">
    <property type="entry name" value="DinF"/>
    <property type="match status" value="1"/>
</dbReference>
<dbReference type="CDD" id="cd13143">
    <property type="entry name" value="MATE_MepA_like"/>
    <property type="match status" value="1"/>
</dbReference>
<feature type="transmembrane region" description="Helical" evidence="10">
    <location>
        <begin position="277"/>
        <end position="300"/>
    </location>
</feature>
<dbReference type="InterPro" id="IPR048279">
    <property type="entry name" value="MdtK-like"/>
</dbReference>
<sequence>MLAEKKVTNSNQIFLTENVGKLIIKFSIPVIISLLVAEMYNMIDSLFVGQVIGAKGIAALTIAFPVQRLFQAISMLVAIGASTAVARCCGENDYSKIKRIIPNAFLVLIVMLLFLTAGTFIFRDALIVKLGASEAVFPYAKEYISIILFGVLFQGLVFLISYILNSFGNSKIILYSTLIGAVCNFILDYIFVSIFSLAIEGAAFATALSQLISFIYAFKKFMELKKYMNISFNFKLDKSIYKGILFVGFSTFVIEISDAVVAVFLNKILAEMGGDMAIVAVGLITRISMFMFINIIGISSAMQPIAAYNYGAENYDRVRKIVRYSTKLVSISSILFWIVIMIFTRELLGIFVNDKEIIDYTVNAFRIVVSILPCVGIYYVVIYYYQAMGMAKLSVLLSIFRQIIVFIPLVYILVYGFNLGVAGAWIAYPVSDVISFFIAIMYIKIYHLEEKEKVLIKDKSAVAAV</sequence>
<feature type="transmembrane region" description="Helical" evidence="10">
    <location>
        <begin position="143"/>
        <end position="165"/>
    </location>
</feature>
<dbReference type="GO" id="GO:0005886">
    <property type="term" value="C:plasma membrane"/>
    <property type="evidence" value="ECO:0007669"/>
    <property type="project" value="UniProtKB-SubCell"/>
</dbReference>
<dbReference type="AlphaFoldDB" id="A0A0L6ZAI6"/>
<feature type="transmembrane region" description="Helical" evidence="10">
    <location>
        <begin position="197"/>
        <end position="218"/>
    </location>
</feature>
<evidence type="ECO:0000313" key="11">
    <source>
        <dbReference type="EMBL" id="KOA19985.1"/>
    </source>
</evidence>
<keyword evidence="8 10" id="KW-0472">Membrane</keyword>
<feature type="transmembrane region" description="Helical" evidence="10">
    <location>
        <begin position="364"/>
        <end position="385"/>
    </location>
</feature>
<keyword evidence="12" id="KW-1185">Reference proteome</keyword>
<evidence type="ECO:0000256" key="10">
    <source>
        <dbReference type="SAM" id="Phobius"/>
    </source>
</evidence>
<feature type="transmembrane region" description="Helical" evidence="10">
    <location>
        <begin position="423"/>
        <end position="443"/>
    </location>
</feature>
<protein>
    <recommendedName>
        <fullName evidence="3">Multidrug export protein MepA</fullName>
    </recommendedName>
</protein>
<feature type="transmembrane region" description="Helical" evidence="10">
    <location>
        <begin position="22"/>
        <end position="40"/>
    </location>
</feature>
<dbReference type="PANTHER" id="PTHR43823">
    <property type="entry name" value="SPORULATION PROTEIN YKVU"/>
    <property type="match status" value="1"/>
</dbReference>
<evidence type="ECO:0000256" key="3">
    <source>
        <dbReference type="ARBA" id="ARBA00022106"/>
    </source>
</evidence>
<evidence type="ECO:0000256" key="4">
    <source>
        <dbReference type="ARBA" id="ARBA00022448"/>
    </source>
</evidence>
<dbReference type="PANTHER" id="PTHR43823:SF3">
    <property type="entry name" value="MULTIDRUG EXPORT PROTEIN MEPA"/>
    <property type="match status" value="1"/>
</dbReference>
<evidence type="ECO:0000313" key="12">
    <source>
        <dbReference type="Proteomes" id="UP000037043"/>
    </source>
</evidence>
<name>A0A0L6ZAI6_9CLOT</name>
<dbReference type="Pfam" id="PF01554">
    <property type="entry name" value="MatE"/>
    <property type="match status" value="2"/>
</dbReference>
<proteinExistence type="inferred from homology"/>